<name>M4VDI3_9BACT</name>
<organism evidence="1 2">
    <name type="scientific">Micavibrio aeruginosavorus EPB</name>
    <dbReference type="NCBI Taxonomy" id="349215"/>
    <lineage>
        <taxon>Bacteria</taxon>
        <taxon>Pseudomonadati</taxon>
        <taxon>Bdellovibrionota</taxon>
        <taxon>Bdellovibrionia</taxon>
        <taxon>Bdellovibrionales</taxon>
        <taxon>Pseudobdellovibrionaceae</taxon>
        <taxon>Micavibrio</taxon>
    </lineage>
</organism>
<dbReference type="STRING" id="349215.A11S_466"/>
<dbReference type="KEGG" id="man:A11S_466"/>
<proteinExistence type="predicted"/>
<dbReference type="InterPro" id="IPR013783">
    <property type="entry name" value="Ig-like_fold"/>
</dbReference>
<dbReference type="PATRIC" id="fig|349215.9.peg.454"/>
<evidence type="ECO:0008006" key="3">
    <source>
        <dbReference type="Google" id="ProtNLM"/>
    </source>
</evidence>
<accession>M4VDI3</accession>
<dbReference type="Gene3D" id="2.60.40.10">
    <property type="entry name" value="Immunoglobulins"/>
    <property type="match status" value="1"/>
</dbReference>
<dbReference type="Proteomes" id="UP000011932">
    <property type="component" value="Chromosome"/>
</dbReference>
<dbReference type="Pfam" id="PF13620">
    <property type="entry name" value="CarboxypepD_reg"/>
    <property type="match status" value="1"/>
</dbReference>
<protein>
    <recommendedName>
        <fullName evidence="3">SD-repeat containing protein B domain-containing protein</fullName>
    </recommendedName>
</protein>
<dbReference type="HOGENOM" id="CLU_007277_0_0_5"/>
<gene>
    <name evidence="1" type="ORF">A11S_466</name>
</gene>
<dbReference type="SUPFAM" id="SSF49478">
    <property type="entry name" value="Cna protein B-type domain"/>
    <property type="match status" value="1"/>
</dbReference>
<evidence type="ECO:0000313" key="1">
    <source>
        <dbReference type="EMBL" id="AGH97293.1"/>
    </source>
</evidence>
<reference evidence="1 2" key="1">
    <citation type="journal article" date="2013" name="ISME J.">
        <title>By their genes ye shall know them: genomic signatures of predatory bacteria.</title>
        <authorList>
            <person name="Pasternak Z."/>
            <person name="Pietrokovski S."/>
            <person name="Rotem O."/>
            <person name="Gophna U."/>
            <person name="Lurie-Weinberger M.N."/>
            <person name="Jurkevitch E."/>
        </authorList>
    </citation>
    <scope>NUCLEOTIDE SEQUENCE [LARGE SCALE GENOMIC DNA]</scope>
    <source>
        <strain evidence="1">EPB</strain>
    </source>
</reference>
<dbReference type="EMBL" id="CP003538">
    <property type="protein sequence ID" value="AGH97293.1"/>
    <property type="molecule type" value="Genomic_DNA"/>
</dbReference>
<evidence type="ECO:0000313" key="2">
    <source>
        <dbReference type="Proteomes" id="UP000011932"/>
    </source>
</evidence>
<sequence>MKPLKIMLESQIVPGVSGGFRRQSGGFLSRSEFLNYAILSGLKRSQLYSITRALVFGVALMSCAMVVARNAGAQDDGYYIDGPEELIFSVMVPPYVLSSGIIAYQNDVRFYLPVVTLANLFDFGVESDLGRGVVSGWALEEGRTFSIDVERKTFEVAGKRETLGDLDVLSGDAVDSTDMYVEIGVLNKIWPVELGINISMLAVEVSSDQKLPFMQKMERQDKREMQLEMRKTRLAAKRSDLPFVPTPYRAFSLPFVDLDTEWGYDSDEDDTTGTLRLTGVNDLGYFQADYTTTLGYKNGELEEPDNIRLRFSREAQGEDSLFAGIRHVEWGDTRARHSTLIENGTSGRGVYVTSTDRARDGEYDITTVEGIGTPGWEVELYRNGELLDFQIVDARGEYRFEDVPLNFGNNRIRLVFYGPQGQIRERIENYSFGSGMVEPGQFQYSLSAVDANEDLIRLSDDNVDNPEGVAYSGRASYGLTRGLTVFATTSQTPTRDDDTHNYVTGGAALSTALGLFQAEGYKQLDGGQAIDLRYNTEWKGVNVALRTALYNDFESADAGFGDGALKRDHEGDLSRNFKLPFGLLTLGLNAREEENKIGDTRTSYRTRQSLSFAGVRLGNTTTTSLTDGSHSTSTGQVSVNVRQQRWLLRSQLDYDIFPERDITNVQNELRYSEPEGFFAALNLNHNFVESQSSVGVQLGYDFEKFLGSVESRWQQDEGFSVLMRASTALAPLGPNGNYTMTSDRQSAVAPVRGRVFLDQDGDGLFDEGEQPLQHAQIMVGSYNGANETDEYGQTINYGTAYRLSNVMLDDGSLEDPYYRSGSEGFSVFLRPGVVPSFDFPVVVTGAIDGMVARPDGTPVQGMRLELVNKDGGVVMTTDSAYDGYYTFEFVAPGTYTVRADPAYGVDVPPQTVTVEGDDLFPGGIDLQLITPAAGGAD</sequence>
<dbReference type="AlphaFoldDB" id="M4VDI3"/>